<evidence type="ECO:0000313" key="2">
    <source>
        <dbReference type="Proteomes" id="UP000243588"/>
    </source>
</evidence>
<dbReference type="Pfam" id="PF11888">
    <property type="entry name" value="DUF3408"/>
    <property type="match status" value="1"/>
</dbReference>
<dbReference type="RefSeq" id="WP_090409737.1">
    <property type="nucleotide sequence ID" value="NZ_FNDQ01000018.1"/>
</dbReference>
<keyword evidence="2" id="KW-1185">Reference proteome</keyword>
<dbReference type="InterPro" id="IPR021823">
    <property type="entry name" value="DUF3408"/>
</dbReference>
<evidence type="ECO:0008006" key="3">
    <source>
        <dbReference type="Google" id="ProtNLM"/>
    </source>
</evidence>
<evidence type="ECO:0000313" key="1">
    <source>
        <dbReference type="EMBL" id="SDH84644.1"/>
    </source>
</evidence>
<accession>A0A1G8FRB3</accession>
<reference evidence="2" key="1">
    <citation type="submission" date="2016-10" db="EMBL/GenBank/DDBJ databases">
        <authorList>
            <person name="Varghese N."/>
            <person name="Submissions S."/>
        </authorList>
    </citation>
    <scope>NUCLEOTIDE SEQUENCE [LARGE SCALE GENOMIC DNA]</scope>
    <source>
        <strain evidence="2">DSM 23313</strain>
    </source>
</reference>
<dbReference type="STRING" id="702745.SAMN05421818_11843"/>
<sequence length="144" mass="16909">MGTVNQPSKKDSQNELVDEDYLMNIMSGDIAVKSVEQAKHIVEEKEEPLIQEEVTKVKEKKPKKEIATTKYQELFLINEFPSSRAGKVVYIRPEYHEVLLRITQLAKEEKTTLYSYLDNILKQHLQQYNSEITQYFNDKFKPIL</sequence>
<gene>
    <name evidence="1" type="ORF">SAMN05421818_11843</name>
</gene>
<dbReference type="AlphaFoldDB" id="A0A1G8FRB3"/>
<dbReference type="EMBL" id="FNDQ01000018">
    <property type="protein sequence ID" value="SDH84644.1"/>
    <property type="molecule type" value="Genomic_DNA"/>
</dbReference>
<proteinExistence type="predicted"/>
<name>A0A1G8FRB3_9FLAO</name>
<dbReference type="Proteomes" id="UP000243588">
    <property type="component" value="Unassembled WGS sequence"/>
</dbReference>
<organism evidence="1 2">
    <name type="scientific">Myroides phaeus</name>
    <dbReference type="NCBI Taxonomy" id="702745"/>
    <lineage>
        <taxon>Bacteria</taxon>
        <taxon>Pseudomonadati</taxon>
        <taxon>Bacteroidota</taxon>
        <taxon>Flavobacteriia</taxon>
        <taxon>Flavobacteriales</taxon>
        <taxon>Flavobacteriaceae</taxon>
        <taxon>Myroides</taxon>
    </lineage>
</organism>
<protein>
    <recommendedName>
        <fullName evidence="3">DUF3408 domain-containing protein</fullName>
    </recommendedName>
</protein>